<protein>
    <recommendedName>
        <fullName evidence="2">DUF1559 domain-containing protein</fullName>
    </recommendedName>
</protein>
<sequence length="307" mass="32486">MLNARRTAFTLIELLVVIAIIAILIGLLLPAVQKVREAAARSTCSNNLKQMGLAIHNCASTYQGLLPPGIGSFPTPGLGSGLTGGGYGGLLYHLLPYIEQQNAYNQSVTASGGYSIELGGNPQGATRRIPIKTYLCPSDPTVPSTSGSDQVGSYCYNGTIFMTDSKGLPNLTSTFTDGTSNTILLSEQYGGFKPTFPNSFYSLWWWDYNSFQAPKGGDGDCGSSTGFQGPSYIPLFQPPISYCTANTVSISWTTISVCMCRATSPHTGVINNVLADGSVRTISSSITGATYYAAVTPNQGDMLGSDW</sequence>
<dbReference type="PANTHER" id="PTHR30093:SF2">
    <property type="entry name" value="TYPE II SECRETION SYSTEM PROTEIN H"/>
    <property type="match status" value="1"/>
</dbReference>
<evidence type="ECO:0000313" key="3">
    <source>
        <dbReference type="EMBL" id="OWK35469.1"/>
    </source>
</evidence>
<dbReference type="Pfam" id="PF07596">
    <property type="entry name" value="SBP_bac_10"/>
    <property type="match status" value="1"/>
</dbReference>
<evidence type="ECO:0000313" key="4">
    <source>
        <dbReference type="Proteomes" id="UP000214646"/>
    </source>
</evidence>
<dbReference type="SUPFAM" id="SSF54523">
    <property type="entry name" value="Pili subunits"/>
    <property type="match status" value="1"/>
</dbReference>
<dbReference type="RefSeq" id="WP_088258665.1">
    <property type="nucleotide sequence ID" value="NZ_NIDE01000017.1"/>
</dbReference>
<keyword evidence="1" id="KW-0812">Transmembrane</keyword>
<dbReference type="PANTHER" id="PTHR30093">
    <property type="entry name" value="GENERAL SECRETION PATHWAY PROTEIN G"/>
    <property type="match status" value="1"/>
</dbReference>
<evidence type="ECO:0000259" key="2">
    <source>
        <dbReference type="Pfam" id="PF07596"/>
    </source>
</evidence>
<dbReference type="AlphaFoldDB" id="A0A225DE96"/>
<feature type="transmembrane region" description="Helical" evidence="1">
    <location>
        <begin position="12"/>
        <end position="32"/>
    </location>
</feature>
<proteinExistence type="predicted"/>
<dbReference type="Gene3D" id="3.30.700.10">
    <property type="entry name" value="Glycoprotein, Type 4 Pilin"/>
    <property type="match status" value="1"/>
</dbReference>
<feature type="domain" description="DUF1559" evidence="2">
    <location>
        <begin position="33"/>
        <end position="286"/>
    </location>
</feature>
<keyword evidence="4" id="KW-1185">Reference proteome</keyword>
<dbReference type="InterPro" id="IPR012902">
    <property type="entry name" value="N_methyl_site"/>
</dbReference>
<dbReference type="Pfam" id="PF07963">
    <property type="entry name" value="N_methyl"/>
    <property type="match status" value="1"/>
</dbReference>
<dbReference type="InterPro" id="IPR027558">
    <property type="entry name" value="Pre_pil_HX9DG_C"/>
</dbReference>
<dbReference type="NCBIfam" id="TIGR04294">
    <property type="entry name" value="pre_pil_HX9DG"/>
    <property type="match status" value="1"/>
</dbReference>
<comment type="caution">
    <text evidence="3">The sequence shown here is derived from an EMBL/GenBank/DDBJ whole genome shotgun (WGS) entry which is preliminary data.</text>
</comment>
<dbReference type="NCBIfam" id="TIGR02532">
    <property type="entry name" value="IV_pilin_GFxxxE"/>
    <property type="match status" value="1"/>
</dbReference>
<dbReference type="InterPro" id="IPR011453">
    <property type="entry name" value="DUF1559"/>
</dbReference>
<keyword evidence="1" id="KW-1133">Transmembrane helix</keyword>
<reference evidence="4" key="1">
    <citation type="submission" date="2017-06" db="EMBL/GenBank/DDBJ databases">
        <title>Genome analysis of Fimbriiglobus ruber SP5, the first member of the order Planctomycetales with confirmed chitinolytic capability.</title>
        <authorList>
            <person name="Ravin N.V."/>
            <person name="Rakitin A.L."/>
            <person name="Ivanova A.A."/>
            <person name="Beletsky A.V."/>
            <person name="Kulichevskaya I.S."/>
            <person name="Mardanov A.V."/>
            <person name="Dedysh S.N."/>
        </authorList>
    </citation>
    <scope>NUCLEOTIDE SEQUENCE [LARGE SCALE GENOMIC DNA]</scope>
    <source>
        <strain evidence="4">SP5</strain>
    </source>
</reference>
<evidence type="ECO:0000256" key="1">
    <source>
        <dbReference type="SAM" id="Phobius"/>
    </source>
</evidence>
<dbReference type="Proteomes" id="UP000214646">
    <property type="component" value="Unassembled WGS sequence"/>
</dbReference>
<gene>
    <name evidence="3" type="ORF">FRUB_08032</name>
</gene>
<dbReference type="OrthoDB" id="255848at2"/>
<organism evidence="3 4">
    <name type="scientific">Fimbriiglobus ruber</name>
    <dbReference type="NCBI Taxonomy" id="1908690"/>
    <lineage>
        <taxon>Bacteria</taxon>
        <taxon>Pseudomonadati</taxon>
        <taxon>Planctomycetota</taxon>
        <taxon>Planctomycetia</taxon>
        <taxon>Gemmatales</taxon>
        <taxon>Gemmataceae</taxon>
        <taxon>Fimbriiglobus</taxon>
    </lineage>
</organism>
<name>A0A225DE96_9BACT</name>
<accession>A0A225DE96</accession>
<keyword evidence="1" id="KW-0472">Membrane</keyword>
<dbReference type="EMBL" id="NIDE01000017">
    <property type="protein sequence ID" value="OWK35469.1"/>
    <property type="molecule type" value="Genomic_DNA"/>
</dbReference>
<dbReference type="InterPro" id="IPR045584">
    <property type="entry name" value="Pilin-like"/>
</dbReference>